<dbReference type="EMBL" id="VNHS01000003">
    <property type="protein sequence ID" value="TYP76665.1"/>
    <property type="molecule type" value="Genomic_DNA"/>
</dbReference>
<comment type="caution">
    <text evidence="1">The sequence shown here is derived from an EMBL/GenBank/DDBJ whole genome shotgun (WGS) entry which is preliminary data.</text>
</comment>
<gene>
    <name evidence="1" type="ORF">BCM02_103328</name>
</gene>
<name>A0A5S5CBA7_9BACL</name>
<sequence>MKVLKSLVEPDGQRSHAIFKTYWTPMIDKYPATGFLKNLIAYETADNYEMNNPTIAHEGIRQEAVNYVDWILKNTGLDKKIEEVNAKAKEEGIE</sequence>
<evidence type="ECO:0000313" key="2">
    <source>
        <dbReference type="Proteomes" id="UP000323257"/>
    </source>
</evidence>
<proteinExistence type="predicted"/>
<accession>A0A5S5CBA7</accession>
<reference evidence="1 2" key="1">
    <citation type="submission" date="2019-07" db="EMBL/GenBank/DDBJ databases">
        <title>Genomic Encyclopedia of Type Strains, Phase III (KMG-III): the genomes of soil and plant-associated and newly described type strains.</title>
        <authorList>
            <person name="Whitman W."/>
        </authorList>
    </citation>
    <scope>NUCLEOTIDE SEQUENCE [LARGE SCALE GENOMIC DNA]</scope>
    <source>
        <strain evidence="1 2">BL24</strain>
    </source>
</reference>
<organism evidence="1 2">
    <name type="scientific">Paenibacillus methanolicus</name>
    <dbReference type="NCBI Taxonomy" id="582686"/>
    <lineage>
        <taxon>Bacteria</taxon>
        <taxon>Bacillati</taxon>
        <taxon>Bacillota</taxon>
        <taxon>Bacilli</taxon>
        <taxon>Bacillales</taxon>
        <taxon>Paenibacillaceae</taxon>
        <taxon>Paenibacillus</taxon>
    </lineage>
</organism>
<protein>
    <submittedName>
        <fullName evidence="1">Uncharacterized protein</fullName>
    </submittedName>
</protein>
<keyword evidence="2" id="KW-1185">Reference proteome</keyword>
<dbReference type="AlphaFoldDB" id="A0A5S5CBA7"/>
<evidence type="ECO:0000313" key="1">
    <source>
        <dbReference type="EMBL" id="TYP76665.1"/>
    </source>
</evidence>
<dbReference type="Proteomes" id="UP000323257">
    <property type="component" value="Unassembled WGS sequence"/>
</dbReference>